<comment type="caution">
    <text evidence="2">The sequence shown here is derived from an EMBL/GenBank/DDBJ whole genome shotgun (WGS) entry which is preliminary data.</text>
</comment>
<dbReference type="Gramene" id="PRQ49199">
    <property type="protein sequence ID" value="PRQ49199"/>
    <property type="gene ID" value="RchiOBHm_Chr2g0119251"/>
</dbReference>
<accession>A0A2P6RRZ4</accession>
<feature type="region of interest" description="Disordered" evidence="1">
    <location>
        <begin position="25"/>
        <end position="49"/>
    </location>
</feature>
<reference evidence="2 3" key="1">
    <citation type="journal article" date="2018" name="Nat. Genet.">
        <title>The Rosa genome provides new insights in the design of modern roses.</title>
        <authorList>
            <person name="Bendahmane M."/>
        </authorList>
    </citation>
    <scope>NUCLEOTIDE SEQUENCE [LARGE SCALE GENOMIC DNA]</scope>
    <source>
        <strain evidence="3">cv. Old Blush</strain>
    </source>
</reference>
<dbReference type="Proteomes" id="UP000238479">
    <property type="component" value="Chromosome 2"/>
</dbReference>
<name>A0A2P6RRZ4_ROSCH</name>
<evidence type="ECO:0000313" key="3">
    <source>
        <dbReference type="Proteomes" id="UP000238479"/>
    </source>
</evidence>
<feature type="compositionally biased region" description="Low complexity" evidence="1">
    <location>
        <begin position="35"/>
        <end position="49"/>
    </location>
</feature>
<proteinExistence type="predicted"/>
<gene>
    <name evidence="2" type="ORF">RchiOBHm_Chr2g0119251</name>
</gene>
<evidence type="ECO:0000256" key="1">
    <source>
        <dbReference type="SAM" id="MobiDB-lite"/>
    </source>
</evidence>
<sequence>MQTTRASLIHLFSNSQPHPFTIPFSKRQETHQATHSRASSSLTSTNSSRITKTEAALFPFLLHFFFLVNNHTTSPKFILFTKIHTCSPRSTSPKFLILIFSSPHQDLPHQNSPHQDPPH</sequence>
<keyword evidence="3" id="KW-1185">Reference proteome</keyword>
<dbReference type="AlphaFoldDB" id="A0A2P6RRZ4"/>
<organism evidence="2 3">
    <name type="scientific">Rosa chinensis</name>
    <name type="common">China rose</name>
    <dbReference type="NCBI Taxonomy" id="74649"/>
    <lineage>
        <taxon>Eukaryota</taxon>
        <taxon>Viridiplantae</taxon>
        <taxon>Streptophyta</taxon>
        <taxon>Embryophyta</taxon>
        <taxon>Tracheophyta</taxon>
        <taxon>Spermatophyta</taxon>
        <taxon>Magnoliopsida</taxon>
        <taxon>eudicotyledons</taxon>
        <taxon>Gunneridae</taxon>
        <taxon>Pentapetalae</taxon>
        <taxon>rosids</taxon>
        <taxon>fabids</taxon>
        <taxon>Rosales</taxon>
        <taxon>Rosaceae</taxon>
        <taxon>Rosoideae</taxon>
        <taxon>Rosoideae incertae sedis</taxon>
        <taxon>Rosa</taxon>
    </lineage>
</organism>
<protein>
    <submittedName>
        <fullName evidence="2">Uncharacterized protein</fullName>
    </submittedName>
</protein>
<evidence type="ECO:0000313" key="2">
    <source>
        <dbReference type="EMBL" id="PRQ49199.1"/>
    </source>
</evidence>
<dbReference type="EMBL" id="PDCK01000040">
    <property type="protein sequence ID" value="PRQ49199.1"/>
    <property type="molecule type" value="Genomic_DNA"/>
</dbReference>